<geneLocation type="plasmid" evidence="6 7">
    <name>pPO70-1</name>
</geneLocation>
<feature type="transmembrane region" description="Helical" evidence="5">
    <location>
        <begin position="136"/>
        <end position="156"/>
    </location>
</feature>
<dbReference type="EMBL" id="CP011518">
    <property type="protein sequence ID" value="AKK24709.1"/>
    <property type="molecule type" value="Genomic_DNA"/>
</dbReference>
<evidence type="ECO:0000256" key="3">
    <source>
        <dbReference type="ARBA" id="ARBA00022989"/>
    </source>
</evidence>
<dbReference type="AlphaFoldDB" id="A0A0G3IBX7"/>
<protein>
    <recommendedName>
        <fullName evidence="8">Disulfide bond formation protein DsbB</fullName>
    </recommendedName>
</protein>
<gene>
    <name evidence="6" type="ORF">MB84_28225</name>
</gene>
<sequence>MSRNFSQTFNVAALVLISVALVGAFFEQFVKHELPCPLCLLQRAAFIGVGIGLAMNIRFGAKPSHYVIALVATAIGLVISGRQTLLHVAPGADPYGSALWGLHLYVWSFLLFVAIGAAIVLMLISEWAHQSSGAPMLRLPVVVSVGLIALLSLLALSNGIATVFECGSGMCPDDPIDWLIPG</sequence>
<keyword evidence="2 5" id="KW-0812">Transmembrane</keyword>
<dbReference type="InterPro" id="IPR023380">
    <property type="entry name" value="DsbB-like_sf"/>
</dbReference>
<reference evidence="6" key="1">
    <citation type="submission" date="2016-06" db="EMBL/GenBank/DDBJ databases">
        <title>Pandoraea oxalativorans DSM 23570 Genome Sequencing.</title>
        <authorList>
            <person name="Ee R."/>
            <person name="Lim Y.-L."/>
            <person name="Yong D."/>
            <person name="Yin W.-F."/>
            <person name="Chan K.-G."/>
        </authorList>
    </citation>
    <scope>NUCLEOTIDE SEQUENCE</scope>
    <source>
        <strain evidence="6">DSM 23570</strain>
        <plasmid evidence="6">pPO70-1</plasmid>
    </source>
</reference>
<name>A0A0G3IBX7_9BURK</name>
<comment type="subcellular location">
    <subcellularLocation>
        <location evidence="1">Membrane</location>
        <topology evidence="1">Multi-pass membrane protein</topology>
    </subcellularLocation>
</comment>
<evidence type="ECO:0008006" key="8">
    <source>
        <dbReference type="Google" id="ProtNLM"/>
    </source>
</evidence>
<dbReference type="SUPFAM" id="SSF158442">
    <property type="entry name" value="DsbB-like"/>
    <property type="match status" value="1"/>
</dbReference>
<dbReference type="OrthoDB" id="3711263at2"/>
<keyword evidence="3 5" id="KW-1133">Transmembrane helix</keyword>
<accession>A0A0G3IBX7</accession>
<keyword evidence="6" id="KW-0614">Plasmid</keyword>
<dbReference type="PATRIC" id="fig|573737.6.peg.5550"/>
<feature type="transmembrane region" description="Helical" evidence="5">
    <location>
        <begin position="66"/>
        <end position="85"/>
    </location>
</feature>
<dbReference type="Proteomes" id="UP000035050">
    <property type="component" value="Plasmid pPO70-1"/>
</dbReference>
<evidence type="ECO:0000313" key="7">
    <source>
        <dbReference type="Proteomes" id="UP000035050"/>
    </source>
</evidence>
<feature type="transmembrane region" description="Helical" evidence="5">
    <location>
        <begin position="105"/>
        <end position="124"/>
    </location>
</feature>
<keyword evidence="4 5" id="KW-0472">Membrane</keyword>
<dbReference type="Gene3D" id="1.20.1550.10">
    <property type="entry name" value="DsbB-like"/>
    <property type="match status" value="1"/>
</dbReference>
<evidence type="ECO:0000256" key="2">
    <source>
        <dbReference type="ARBA" id="ARBA00022692"/>
    </source>
</evidence>
<organism evidence="6 7">
    <name type="scientific">Pandoraea oxalativorans</name>
    <dbReference type="NCBI Taxonomy" id="573737"/>
    <lineage>
        <taxon>Bacteria</taxon>
        <taxon>Pseudomonadati</taxon>
        <taxon>Pseudomonadota</taxon>
        <taxon>Betaproteobacteria</taxon>
        <taxon>Burkholderiales</taxon>
        <taxon>Burkholderiaceae</taxon>
        <taxon>Pandoraea</taxon>
    </lineage>
</organism>
<evidence type="ECO:0000256" key="5">
    <source>
        <dbReference type="SAM" id="Phobius"/>
    </source>
</evidence>
<evidence type="ECO:0000313" key="6">
    <source>
        <dbReference type="EMBL" id="AKK24709.1"/>
    </source>
</evidence>
<dbReference type="GO" id="GO:0015035">
    <property type="term" value="F:protein-disulfide reductase activity"/>
    <property type="evidence" value="ECO:0007669"/>
    <property type="project" value="InterPro"/>
</dbReference>
<evidence type="ECO:0000256" key="4">
    <source>
        <dbReference type="ARBA" id="ARBA00023136"/>
    </source>
</evidence>
<dbReference type="KEGG" id="pox:MB84_28225"/>
<dbReference type="GO" id="GO:0006457">
    <property type="term" value="P:protein folding"/>
    <property type="evidence" value="ECO:0007669"/>
    <property type="project" value="InterPro"/>
</dbReference>
<keyword evidence="7" id="KW-1185">Reference proteome</keyword>
<dbReference type="GO" id="GO:0016020">
    <property type="term" value="C:membrane"/>
    <property type="evidence" value="ECO:0007669"/>
    <property type="project" value="UniProtKB-SubCell"/>
</dbReference>
<proteinExistence type="predicted"/>
<evidence type="ECO:0000256" key="1">
    <source>
        <dbReference type="ARBA" id="ARBA00004141"/>
    </source>
</evidence>
<feature type="transmembrane region" description="Helical" evidence="5">
    <location>
        <begin position="40"/>
        <end position="59"/>
    </location>
</feature>
<dbReference type="Pfam" id="PF02600">
    <property type="entry name" value="DsbB"/>
    <property type="match status" value="1"/>
</dbReference>
<dbReference type="InterPro" id="IPR003752">
    <property type="entry name" value="DiS_bond_form_DsbB/BdbC"/>
</dbReference>
<dbReference type="RefSeq" id="WP_052654119.1">
    <property type="nucleotide sequence ID" value="NZ_CP011518.2"/>
</dbReference>